<dbReference type="AlphaFoldDB" id="A0AAJ2PH18"/>
<evidence type="ECO:0000313" key="3">
    <source>
        <dbReference type="Proteomes" id="UP001276229"/>
    </source>
</evidence>
<accession>A0AAJ2PH18</accession>
<evidence type="ECO:0000259" key="1">
    <source>
        <dbReference type="Pfam" id="PF14353"/>
    </source>
</evidence>
<dbReference type="RefSeq" id="WP_226955961.1">
    <property type="nucleotide sequence ID" value="NZ_CECP01000051.1"/>
</dbReference>
<comment type="caution">
    <text evidence="2">The sequence shown here is derived from an EMBL/GenBank/DDBJ whole genome shotgun (WGS) entry which is preliminary data.</text>
</comment>
<evidence type="ECO:0000313" key="2">
    <source>
        <dbReference type="EMBL" id="MDW8646535.1"/>
    </source>
</evidence>
<reference evidence="2" key="1">
    <citation type="submission" date="2023-07" db="EMBL/GenBank/DDBJ databases">
        <title>Characterization of virulence traits, antimicrobial resistance genes carried by mobile genetic elements and competence in Streptococcus suis strains isolated in France.</title>
        <authorList>
            <person name="Dechene-Tempier M."/>
            <person name="Marois-Crehan C."/>
            <person name="De Boisseson C."/>
            <person name="Lucas P."/>
            <person name="Bougeard S."/>
            <person name="Libante V."/>
            <person name="Payot S."/>
        </authorList>
    </citation>
    <scope>NUCLEOTIDE SEQUENCE</scope>
    <source>
        <strain evidence="2">1551</strain>
    </source>
</reference>
<gene>
    <name evidence="2" type="ORF">Q7V66_10400</name>
</gene>
<feature type="domain" description="CpXC" evidence="1">
    <location>
        <begin position="4"/>
        <end position="36"/>
    </location>
</feature>
<name>A0AAJ2PH18_STRSU</name>
<sequence>MDWDFFKFTCHNCNHMVIINYPTVVVDEEQKTIIQYDLFDIYKV</sequence>
<organism evidence="2 3">
    <name type="scientific">Streptococcus suis</name>
    <dbReference type="NCBI Taxonomy" id="1307"/>
    <lineage>
        <taxon>Bacteria</taxon>
        <taxon>Bacillati</taxon>
        <taxon>Bacillota</taxon>
        <taxon>Bacilli</taxon>
        <taxon>Lactobacillales</taxon>
        <taxon>Streptococcaceae</taxon>
        <taxon>Streptococcus</taxon>
    </lineage>
</organism>
<dbReference type="EMBL" id="JAUTFL010000030">
    <property type="protein sequence ID" value="MDW8646535.1"/>
    <property type="molecule type" value="Genomic_DNA"/>
</dbReference>
<dbReference type="Pfam" id="PF14353">
    <property type="entry name" value="CpXC"/>
    <property type="match status" value="1"/>
</dbReference>
<proteinExistence type="predicted"/>
<protein>
    <submittedName>
        <fullName evidence="2">CpXC domain-containing protein</fullName>
    </submittedName>
</protein>
<dbReference type="Proteomes" id="UP001276229">
    <property type="component" value="Unassembled WGS sequence"/>
</dbReference>
<dbReference type="InterPro" id="IPR025682">
    <property type="entry name" value="CpXC_dom"/>
</dbReference>